<evidence type="ECO:0000259" key="5">
    <source>
        <dbReference type="Pfam" id="PF25990"/>
    </source>
</evidence>
<dbReference type="Pfam" id="PF25876">
    <property type="entry name" value="HH_MFP_RND"/>
    <property type="match status" value="1"/>
</dbReference>
<evidence type="ECO:0000313" key="6">
    <source>
        <dbReference type="EMBL" id="XCB22146.1"/>
    </source>
</evidence>
<keyword evidence="2" id="KW-1133">Transmembrane helix</keyword>
<dbReference type="PANTHER" id="PTHR30469">
    <property type="entry name" value="MULTIDRUG RESISTANCE PROTEIN MDTA"/>
    <property type="match status" value="1"/>
</dbReference>
<gene>
    <name evidence="6" type="ORF">RBB81_21620</name>
</gene>
<dbReference type="InterPro" id="IPR058625">
    <property type="entry name" value="MdtA-like_BSH"/>
</dbReference>
<evidence type="ECO:0000259" key="3">
    <source>
        <dbReference type="Pfam" id="PF25876"/>
    </source>
</evidence>
<comment type="similarity">
    <text evidence="1">Belongs to the membrane fusion protein (MFP) (TC 8.A.1) family.</text>
</comment>
<dbReference type="InterPro" id="IPR058636">
    <property type="entry name" value="Beta-barrel_YknX"/>
</dbReference>
<dbReference type="PANTHER" id="PTHR30469:SF33">
    <property type="entry name" value="SLR1207 PROTEIN"/>
    <property type="match status" value="1"/>
</dbReference>
<keyword evidence="2" id="KW-0812">Transmembrane</keyword>
<reference evidence="6" key="2">
    <citation type="journal article" date="2024" name="Environ. Microbiol.">
        <title>Genome analysis and description of Tunturibacter gen. nov. expands the diversity of Terriglobia in tundra soils.</title>
        <authorList>
            <person name="Messyasz A."/>
            <person name="Mannisto M.K."/>
            <person name="Kerkhof L.J."/>
            <person name="Haggblom M.M."/>
        </authorList>
    </citation>
    <scope>NUCLEOTIDE SEQUENCE</scope>
    <source>
        <strain evidence="6">M8UP39</strain>
    </source>
</reference>
<dbReference type="Gene3D" id="2.40.30.170">
    <property type="match status" value="1"/>
</dbReference>
<feature type="domain" description="YknX-like beta-barrel" evidence="5">
    <location>
        <begin position="230"/>
        <end position="304"/>
    </location>
</feature>
<evidence type="ECO:0000259" key="4">
    <source>
        <dbReference type="Pfam" id="PF25917"/>
    </source>
</evidence>
<feature type="transmembrane region" description="Helical" evidence="2">
    <location>
        <begin position="21"/>
        <end position="41"/>
    </location>
</feature>
<dbReference type="Pfam" id="PF25917">
    <property type="entry name" value="BSH_RND"/>
    <property type="match status" value="1"/>
</dbReference>
<dbReference type="KEGG" id="tgi:RBB81_21620"/>
<protein>
    <submittedName>
        <fullName evidence="6">Efflux RND transporter periplasmic adaptor subunit</fullName>
    </submittedName>
</protein>
<dbReference type="InterPro" id="IPR006143">
    <property type="entry name" value="RND_pump_MFP"/>
</dbReference>
<dbReference type="InterPro" id="IPR058624">
    <property type="entry name" value="MdtA-like_HH"/>
</dbReference>
<dbReference type="Pfam" id="PF25990">
    <property type="entry name" value="Beta-barrel_YknX"/>
    <property type="match status" value="1"/>
</dbReference>
<proteinExistence type="inferred from homology"/>
<evidence type="ECO:0000256" key="2">
    <source>
        <dbReference type="SAM" id="Phobius"/>
    </source>
</evidence>
<feature type="domain" description="Multidrug resistance protein MdtA-like barrel-sandwich hybrid" evidence="4">
    <location>
        <begin position="81"/>
        <end position="221"/>
    </location>
</feature>
<dbReference type="NCBIfam" id="TIGR01730">
    <property type="entry name" value="RND_mfp"/>
    <property type="match status" value="1"/>
</dbReference>
<evidence type="ECO:0000256" key="1">
    <source>
        <dbReference type="ARBA" id="ARBA00009477"/>
    </source>
</evidence>
<dbReference type="Gene3D" id="2.40.420.20">
    <property type="match status" value="1"/>
</dbReference>
<dbReference type="AlphaFoldDB" id="A0AAU7YZY5"/>
<feature type="domain" description="Multidrug resistance protein MdtA-like alpha-helical hairpin" evidence="3">
    <location>
        <begin position="122"/>
        <end position="189"/>
    </location>
</feature>
<reference evidence="6" key="1">
    <citation type="submission" date="2023-08" db="EMBL/GenBank/DDBJ databases">
        <authorList>
            <person name="Messyasz A."/>
            <person name="Mannisto M.K."/>
            <person name="Kerkhof L.J."/>
            <person name="Haggblom M."/>
        </authorList>
    </citation>
    <scope>NUCLEOTIDE SEQUENCE</scope>
    <source>
        <strain evidence="6">M8UP39</strain>
    </source>
</reference>
<dbReference type="GO" id="GO:1990281">
    <property type="term" value="C:efflux pump complex"/>
    <property type="evidence" value="ECO:0007669"/>
    <property type="project" value="TreeGrafter"/>
</dbReference>
<dbReference type="EMBL" id="CP132938">
    <property type="protein sequence ID" value="XCB22146.1"/>
    <property type="molecule type" value="Genomic_DNA"/>
</dbReference>
<organism evidence="6">
    <name type="scientific">Tunturiibacter gelidiferens</name>
    <dbReference type="NCBI Taxonomy" id="3069689"/>
    <lineage>
        <taxon>Bacteria</taxon>
        <taxon>Pseudomonadati</taxon>
        <taxon>Acidobacteriota</taxon>
        <taxon>Terriglobia</taxon>
        <taxon>Terriglobales</taxon>
        <taxon>Acidobacteriaceae</taxon>
        <taxon>Tunturiibacter</taxon>
    </lineage>
</organism>
<dbReference type="GO" id="GO:0015562">
    <property type="term" value="F:efflux transmembrane transporter activity"/>
    <property type="evidence" value="ECO:0007669"/>
    <property type="project" value="TreeGrafter"/>
</dbReference>
<accession>A0AAU7YZY5</accession>
<dbReference type="Gene3D" id="2.40.50.100">
    <property type="match status" value="2"/>
</dbReference>
<name>A0AAU7YZY5_9BACT</name>
<dbReference type="RefSeq" id="WP_353072143.1">
    <property type="nucleotide sequence ID" value="NZ_CP132938.1"/>
</dbReference>
<keyword evidence="2" id="KW-0472">Membrane</keyword>
<dbReference type="SUPFAM" id="SSF111369">
    <property type="entry name" value="HlyD-like secretion proteins"/>
    <property type="match status" value="1"/>
</dbReference>
<sequence length="373" mass="39852">MATMTMTAPSKQESKPGKLRGWWILLILLVGVLAALAWWALHRKAAAEANSNQYKWILPEIRSTTTDVNATGTVKLKTGAVVRVGAQLSGIVRRLNVTVGSHVKQGDVIAEIDSRPVTARIDQARAQLAQAEVAQAKAQTDFSRTQKLIEAGLVPVQQFDDAKASLDASKASVAAAQSGLAAAQVDLAYVDIRAPIAGTVASISTQQGETVAASFATPTFVTIIQEAALEVIAMVDEADIGNVRRGEKVTFTTETFPDHEFEGIVTRIAPVATIISGVVNYEVAISIERDLALLKPDMTANVNIHTSQLQAVLIPTKCIHRDGPLSFVYMQRTGAVPLKRVVSVGTRMANETEIVRGLGPNDRVQFETGVAAP</sequence>